<name>S8E3P0_9LAMI</name>
<dbReference type="AlphaFoldDB" id="S8E3P0"/>
<evidence type="ECO:0000313" key="3">
    <source>
        <dbReference type="Proteomes" id="UP000015453"/>
    </source>
</evidence>
<feature type="non-terminal residue" evidence="2">
    <location>
        <position position="1"/>
    </location>
</feature>
<dbReference type="OrthoDB" id="1931055at2759"/>
<reference evidence="2 3" key="1">
    <citation type="journal article" date="2013" name="BMC Genomics">
        <title>The miniature genome of a carnivorous plant Genlisea aurea contains a low number of genes and short non-coding sequences.</title>
        <authorList>
            <person name="Leushkin E.V."/>
            <person name="Sutormin R.A."/>
            <person name="Nabieva E.R."/>
            <person name="Penin A.A."/>
            <person name="Kondrashov A.S."/>
            <person name="Logacheva M.D."/>
        </authorList>
    </citation>
    <scope>NUCLEOTIDE SEQUENCE [LARGE SCALE GENOMIC DNA]</scope>
</reference>
<dbReference type="Proteomes" id="UP000015453">
    <property type="component" value="Unassembled WGS sequence"/>
</dbReference>
<keyword evidence="3" id="KW-1185">Reference proteome</keyword>
<feature type="non-terminal residue" evidence="2">
    <location>
        <position position="149"/>
    </location>
</feature>
<comment type="caution">
    <text evidence="2">The sequence shown here is derived from an EMBL/GenBank/DDBJ whole genome shotgun (WGS) entry which is preliminary data.</text>
</comment>
<proteinExistence type="predicted"/>
<sequence>DHGNINKVDKYIPPRYGDTSRDSSSMVNQESVFGRKDFDLARRPYQNNSVESFNRQGADHIRRDHHLSQQKSRFRGNSFQDNALSRASFGSGGKMVPKADAIKATSWDTSYSKTERSFAEEKPLFQDISSAVFDEKDFFSGGVVGVIKR</sequence>
<protein>
    <submittedName>
        <fullName evidence="2">Uncharacterized protein</fullName>
    </submittedName>
</protein>
<feature type="compositionally biased region" description="Basic and acidic residues" evidence="1">
    <location>
        <begin position="1"/>
        <end position="12"/>
    </location>
</feature>
<accession>S8E3P0</accession>
<evidence type="ECO:0000313" key="2">
    <source>
        <dbReference type="EMBL" id="EPS70323.1"/>
    </source>
</evidence>
<evidence type="ECO:0000256" key="1">
    <source>
        <dbReference type="SAM" id="MobiDB-lite"/>
    </source>
</evidence>
<feature type="region of interest" description="Disordered" evidence="1">
    <location>
        <begin position="1"/>
        <end position="29"/>
    </location>
</feature>
<gene>
    <name evidence="2" type="ORF">M569_04440</name>
</gene>
<organism evidence="2 3">
    <name type="scientific">Genlisea aurea</name>
    <dbReference type="NCBI Taxonomy" id="192259"/>
    <lineage>
        <taxon>Eukaryota</taxon>
        <taxon>Viridiplantae</taxon>
        <taxon>Streptophyta</taxon>
        <taxon>Embryophyta</taxon>
        <taxon>Tracheophyta</taxon>
        <taxon>Spermatophyta</taxon>
        <taxon>Magnoliopsida</taxon>
        <taxon>eudicotyledons</taxon>
        <taxon>Gunneridae</taxon>
        <taxon>Pentapetalae</taxon>
        <taxon>asterids</taxon>
        <taxon>lamiids</taxon>
        <taxon>Lamiales</taxon>
        <taxon>Lentibulariaceae</taxon>
        <taxon>Genlisea</taxon>
    </lineage>
</organism>
<dbReference type="EMBL" id="AUSU01001727">
    <property type="protein sequence ID" value="EPS70323.1"/>
    <property type="molecule type" value="Genomic_DNA"/>
</dbReference>